<evidence type="ECO:0000313" key="2">
    <source>
        <dbReference type="EMBL" id="CAE0363837.1"/>
    </source>
</evidence>
<gene>
    <name evidence="2" type="ORF">ALAG00032_LOCUS4578</name>
</gene>
<organism evidence="2">
    <name type="scientific">Aureoumbra lagunensis</name>
    <dbReference type="NCBI Taxonomy" id="44058"/>
    <lineage>
        <taxon>Eukaryota</taxon>
        <taxon>Sar</taxon>
        <taxon>Stramenopiles</taxon>
        <taxon>Ochrophyta</taxon>
        <taxon>Pelagophyceae</taxon>
        <taxon>Pelagomonadales</taxon>
        <taxon>Aureoumbra</taxon>
    </lineage>
</organism>
<dbReference type="AlphaFoldDB" id="A0A7S3JV31"/>
<reference evidence="2" key="1">
    <citation type="submission" date="2021-01" db="EMBL/GenBank/DDBJ databases">
        <authorList>
            <person name="Corre E."/>
            <person name="Pelletier E."/>
            <person name="Niang G."/>
            <person name="Scheremetjew M."/>
            <person name="Finn R."/>
            <person name="Kale V."/>
            <person name="Holt S."/>
            <person name="Cochrane G."/>
            <person name="Meng A."/>
            <person name="Brown T."/>
            <person name="Cohen L."/>
        </authorList>
    </citation>
    <scope>NUCLEOTIDE SEQUENCE</scope>
    <source>
        <strain evidence="2">CCMP1510</strain>
    </source>
</reference>
<feature type="region of interest" description="Disordered" evidence="1">
    <location>
        <begin position="263"/>
        <end position="284"/>
    </location>
</feature>
<feature type="compositionally biased region" description="Basic residues" evidence="1">
    <location>
        <begin position="265"/>
        <end position="275"/>
    </location>
</feature>
<protein>
    <submittedName>
        <fullName evidence="2">Uncharacterized protein</fullName>
    </submittedName>
</protein>
<sequence length="284" mass="33782">MRSYFSFFLRKKREENEVFYGIIQKYLELVAVKELALHLLEFLTNLSHERMRLIERAFAPKFFLDLDEAIYQEFLRANPHDEFNQQWPRYKEYTIIVMIRAVNHLGRSSKKYLKEVVKRIRVFAQLNPYATRDLAELLWNLLLNNTKKILIPIRKVITSQIKKLLQKQAFASLVHLNFSSLRFLSQLIRLEDNDHLSSIFPINEHTGYMKKSIDTYLNQYQLFPILKHSITNTLLNFASRTPVFEKLSDTSCQSRPLYQALPQKKSTKRTKKKSRNVVPIIQQE</sequence>
<accession>A0A7S3JV31</accession>
<name>A0A7S3JV31_9STRA</name>
<evidence type="ECO:0000256" key="1">
    <source>
        <dbReference type="SAM" id="MobiDB-lite"/>
    </source>
</evidence>
<dbReference type="EMBL" id="HBIJ01006499">
    <property type="protein sequence ID" value="CAE0363837.1"/>
    <property type="molecule type" value="Transcribed_RNA"/>
</dbReference>
<proteinExistence type="predicted"/>